<dbReference type="PANTHER" id="PTHR43669:SF4">
    <property type="entry name" value="SHORT-CHAIN DEHYDROGENASE"/>
    <property type="match status" value="1"/>
</dbReference>
<dbReference type="PANTHER" id="PTHR43669">
    <property type="entry name" value="5-KETO-D-GLUCONATE 5-REDUCTASE"/>
    <property type="match status" value="1"/>
</dbReference>
<comment type="similarity">
    <text evidence="1">Belongs to the short-chain dehydrogenases/reductases (SDR) family.</text>
</comment>
<organism evidence="3 4">
    <name type="scientific">Neohortaea acidophila</name>
    <dbReference type="NCBI Taxonomy" id="245834"/>
    <lineage>
        <taxon>Eukaryota</taxon>
        <taxon>Fungi</taxon>
        <taxon>Dikarya</taxon>
        <taxon>Ascomycota</taxon>
        <taxon>Pezizomycotina</taxon>
        <taxon>Dothideomycetes</taxon>
        <taxon>Dothideomycetidae</taxon>
        <taxon>Mycosphaerellales</taxon>
        <taxon>Teratosphaeriaceae</taxon>
        <taxon>Neohortaea</taxon>
    </lineage>
</organism>
<keyword evidence="4" id="KW-1185">Reference proteome</keyword>
<dbReference type="EMBL" id="MU001636">
    <property type="protein sequence ID" value="KAF2482506.1"/>
    <property type="molecule type" value="Genomic_DNA"/>
</dbReference>
<evidence type="ECO:0000313" key="4">
    <source>
        <dbReference type="Proteomes" id="UP000799767"/>
    </source>
</evidence>
<dbReference type="InterPro" id="IPR036291">
    <property type="entry name" value="NAD(P)-bd_dom_sf"/>
</dbReference>
<dbReference type="GO" id="GO:0016491">
    <property type="term" value="F:oxidoreductase activity"/>
    <property type="evidence" value="ECO:0007669"/>
    <property type="project" value="UniProtKB-KW"/>
</dbReference>
<name>A0A6A6PRV7_9PEZI</name>
<reference evidence="3" key="1">
    <citation type="journal article" date="2020" name="Stud. Mycol.">
        <title>101 Dothideomycetes genomes: a test case for predicting lifestyles and emergence of pathogens.</title>
        <authorList>
            <person name="Haridas S."/>
            <person name="Albert R."/>
            <person name="Binder M."/>
            <person name="Bloem J."/>
            <person name="Labutti K."/>
            <person name="Salamov A."/>
            <person name="Andreopoulos B."/>
            <person name="Baker S."/>
            <person name="Barry K."/>
            <person name="Bills G."/>
            <person name="Bluhm B."/>
            <person name="Cannon C."/>
            <person name="Castanera R."/>
            <person name="Culley D."/>
            <person name="Daum C."/>
            <person name="Ezra D."/>
            <person name="Gonzalez J."/>
            <person name="Henrissat B."/>
            <person name="Kuo A."/>
            <person name="Liang C."/>
            <person name="Lipzen A."/>
            <person name="Lutzoni F."/>
            <person name="Magnuson J."/>
            <person name="Mondo S."/>
            <person name="Nolan M."/>
            <person name="Ohm R."/>
            <person name="Pangilinan J."/>
            <person name="Park H.-J."/>
            <person name="Ramirez L."/>
            <person name="Alfaro M."/>
            <person name="Sun H."/>
            <person name="Tritt A."/>
            <person name="Yoshinaga Y."/>
            <person name="Zwiers L.-H."/>
            <person name="Turgeon B."/>
            <person name="Goodwin S."/>
            <person name="Spatafora J."/>
            <person name="Crous P."/>
            <person name="Grigoriev I."/>
        </authorList>
    </citation>
    <scope>NUCLEOTIDE SEQUENCE</scope>
    <source>
        <strain evidence="3">CBS 113389</strain>
    </source>
</reference>
<dbReference type="InterPro" id="IPR002347">
    <property type="entry name" value="SDR_fam"/>
</dbReference>
<evidence type="ECO:0000256" key="1">
    <source>
        <dbReference type="ARBA" id="ARBA00006484"/>
    </source>
</evidence>
<accession>A0A6A6PRV7</accession>
<gene>
    <name evidence="3" type="ORF">BDY17DRAFT_281466</name>
</gene>
<evidence type="ECO:0000256" key="2">
    <source>
        <dbReference type="ARBA" id="ARBA00023002"/>
    </source>
</evidence>
<sequence>MPRTALILAAGPGIGAHCISLFRAAGYNVVAASRSRQESLRAPNHLDLHLDLSKPDTLPELFAKVREHFEHPSVVIYNGFARTLVPAENPLGSISQECIEHDMAVNITSALIAGREAVNGWEQAGGQANGTFIYTGNKQNVMADPKALTFGMAKCAAAKMMWDCSVAYAQRGFRFYFTDQRKADGSPAREMMDPMARAALYVELAADGGQQPWHYTFVKGIGYVDFRSKDNA</sequence>
<dbReference type="Gene3D" id="3.40.50.720">
    <property type="entry name" value="NAD(P)-binding Rossmann-like Domain"/>
    <property type="match status" value="1"/>
</dbReference>
<proteinExistence type="inferred from homology"/>
<keyword evidence="2" id="KW-0560">Oxidoreductase</keyword>
<dbReference type="OrthoDB" id="5336600at2759"/>
<dbReference type="SUPFAM" id="SSF51735">
    <property type="entry name" value="NAD(P)-binding Rossmann-fold domains"/>
    <property type="match status" value="1"/>
</dbReference>
<evidence type="ECO:0000313" key="3">
    <source>
        <dbReference type="EMBL" id="KAF2482506.1"/>
    </source>
</evidence>
<dbReference type="RefSeq" id="XP_033589076.1">
    <property type="nucleotide sequence ID" value="XM_033732054.1"/>
</dbReference>
<dbReference type="AlphaFoldDB" id="A0A6A6PRV7"/>
<dbReference type="Proteomes" id="UP000799767">
    <property type="component" value="Unassembled WGS sequence"/>
</dbReference>
<dbReference type="GeneID" id="54473056"/>
<protein>
    <recommendedName>
        <fullName evidence="5">Short-chain dehydrogenase</fullName>
    </recommendedName>
</protein>
<evidence type="ECO:0008006" key="5">
    <source>
        <dbReference type="Google" id="ProtNLM"/>
    </source>
</evidence>
<dbReference type="Pfam" id="PF13561">
    <property type="entry name" value="adh_short_C2"/>
    <property type="match status" value="1"/>
</dbReference>